<feature type="transmembrane region" description="Helical" evidence="8">
    <location>
        <begin position="57"/>
        <end position="76"/>
    </location>
</feature>
<evidence type="ECO:0000313" key="10">
    <source>
        <dbReference type="EMBL" id="KAF2885885.1"/>
    </source>
</evidence>
<feature type="domain" description="Major facilitator superfamily (MFS) profile" evidence="9">
    <location>
        <begin position="14"/>
        <end position="441"/>
    </location>
</feature>
<comment type="subcellular location">
    <subcellularLocation>
        <location evidence="1">Cell membrane</location>
        <topology evidence="1">Multi-pass membrane protein</topology>
    </subcellularLocation>
</comment>
<dbReference type="InterPro" id="IPR005828">
    <property type="entry name" value="MFS_sugar_transport-like"/>
</dbReference>
<feature type="transmembrane region" description="Helical" evidence="8">
    <location>
        <begin position="112"/>
        <end position="132"/>
    </location>
</feature>
<keyword evidence="4" id="KW-0762">Sugar transport</keyword>
<reference evidence="10" key="1">
    <citation type="submission" date="2019-08" db="EMBL/GenBank/DDBJ databases">
        <title>The genome of the North American firefly Photinus pyralis.</title>
        <authorList>
            <consortium name="Photinus pyralis genome working group"/>
            <person name="Fallon T.R."/>
            <person name="Sander Lower S.E."/>
            <person name="Weng J.-K."/>
        </authorList>
    </citation>
    <scope>NUCLEOTIDE SEQUENCE</scope>
    <source>
        <strain evidence="10">TRF0915ILg1</strain>
        <tissue evidence="10">Whole body</tissue>
    </source>
</reference>
<dbReference type="OrthoDB" id="4142200at2759"/>
<keyword evidence="6 8" id="KW-1133">Transmembrane helix</keyword>
<feature type="transmembrane region" description="Helical" evidence="8">
    <location>
        <begin position="286"/>
        <end position="309"/>
    </location>
</feature>
<organism evidence="10 11">
    <name type="scientific">Ignelater luminosus</name>
    <name type="common">Cucubano</name>
    <name type="synonym">Pyrophorus luminosus</name>
    <dbReference type="NCBI Taxonomy" id="2038154"/>
    <lineage>
        <taxon>Eukaryota</taxon>
        <taxon>Metazoa</taxon>
        <taxon>Ecdysozoa</taxon>
        <taxon>Arthropoda</taxon>
        <taxon>Hexapoda</taxon>
        <taxon>Insecta</taxon>
        <taxon>Pterygota</taxon>
        <taxon>Neoptera</taxon>
        <taxon>Endopterygota</taxon>
        <taxon>Coleoptera</taxon>
        <taxon>Polyphaga</taxon>
        <taxon>Elateriformia</taxon>
        <taxon>Elateroidea</taxon>
        <taxon>Elateridae</taxon>
        <taxon>Agrypninae</taxon>
        <taxon>Pyrophorini</taxon>
        <taxon>Ignelater</taxon>
    </lineage>
</organism>
<keyword evidence="5 8" id="KW-0812">Transmembrane</keyword>
<protein>
    <recommendedName>
        <fullName evidence="9">Major facilitator superfamily (MFS) profile domain-containing protein</fullName>
    </recommendedName>
</protein>
<dbReference type="Pfam" id="PF00083">
    <property type="entry name" value="Sugar_tr"/>
    <property type="match status" value="1"/>
</dbReference>
<evidence type="ECO:0000256" key="3">
    <source>
        <dbReference type="ARBA" id="ARBA00022475"/>
    </source>
</evidence>
<feature type="transmembrane region" description="Helical" evidence="8">
    <location>
        <begin position="387"/>
        <end position="407"/>
    </location>
</feature>
<feature type="transmembrane region" description="Helical" evidence="8">
    <location>
        <begin position="144"/>
        <end position="165"/>
    </location>
</feature>
<name>A0A8K0FZ25_IGNLU</name>
<evidence type="ECO:0000256" key="5">
    <source>
        <dbReference type="ARBA" id="ARBA00022692"/>
    </source>
</evidence>
<dbReference type="PROSITE" id="PS00216">
    <property type="entry name" value="SUGAR_TRANSPORT_1"/>
    <property type="match status" value="1"/>
</dbReference>
<dbReference type="AlphaFoldDB" id="A0A8K0FZ25"/>
<dbReference type="Gene3D" id="1.20.1250.20">
    <property type="entry name" value="MFS general substrate transporter like domains"/>
    <property type="match status" value="1"/>
</dbReference>
<evidence type="ECO:0000313" key="11">
    <source>
        <dbReference type="Proteomes" id="UP000801492"/>
    </source>
</evidence>
<evidence type="ECO:0000256" key="2">
    <source>
        <dbReference type="ARBA" id="ARBA00022448"/>
    </source>
</evidence>
<sequence length="457" mass="51273">MEDISVNEESRQWPQFVVVLTSLLLAVSSGVQYGWPSFATPKLLDKGLQFNISEEEVSYIIMIHPLGYILSGPISAFLQDTIGRKHTLLMLIVPQISAWLLIALSTNIRSIYLSRLISGSSEGCVFAILPVYICEISEPKIRGILGVSFSTAVVLGFLLITAYGTYMPLRVSAYVSISFPLLFFVVFIWMPESPYYLILKDNIDDARSSLKKLRKMKNVEDELFRIKEDIQRQTGASNSIKDVFTARNSRRALLILMGLRTLQQFSGGASVFYYNQVIFKQTGSPLYPIASMIFFATLALVSLSSLFFVDKYGRRFLLLISTSSTAVVLLIEALYFTFQYDNFDTTKVQSLPIAGLILYTIVRGIGLFSIPTLMSGELFSPRHKAKAIGILNIYIAICVSGTSKLFHYLKSGFGMHVPFYFFVFATSFGVLFVYFCVPETKGKTLEEIQQKLRGTVD</sequence>
<keyword evidence="2" id="KW-0813">Transport</keyword>
<feature type="transmembrane region" description="Helical" evidence="8">
    <location>
        <begin position="356"/>
        <end position="375"/>
    </location>
</feature>
<dbReference type="PANTHER" id="PTHR48021">
    <property type="match status" value="1"/>
</dbReference>
<feature type="transmembrane region" description="Helical" evidence="8">
    <location>
        <begin position="419"/>
        <end position="437"/>
    </location>
</feature>
<dbReference type="InterPro" id="IPR005829">
    <property type="entry name" value="Sugar_transporter_CS"/>
</dbReference>
<evidence type="ECO:0000256" key="7">
    <source>
        <dbReference type="ARBA" id="ARBA00023136"/>
    </source>
</evidence>
<evidence type="ECO:0000256" key="6">
    <source>
        <dbReference type="ARBA" id="ARBA00022989"/>
    </source>
</evidence>
<dbReference type="GO" id="GO:0022857">
    <property type="term" value="F:transmembrane transporter activity"/>
    <property type="evidence" value="ECO:0007669"/>
    <property type="project" value="InterPro"/>
</dbReference>
<feature type="transmembrane region" description="Helical" evidence="8">
    <location>
        <begin position="171"/>
        <end position="190"/>
    </location>
</feature>
<dbReference type="InterPro" id="IPR020846">
    <property type="entry name" value="MFS_dom"/>
</dbReference>
<feature type="transmembrane region" description="Helical" evidence="8">
    <location>
        <begin position="316"/>
        <end position="336"/>
    </location>
</feature>
<dbReference type="InterPro" id="IPR050549">
    <property type="entry name" value="MFS_Trehalose_Transporter"/>
</dbReference>
<feature type="transmembrane region" description="Helical" evidence="8">
    <location>
        <begin position="16"/>
        <end position="35"/>
    </location>
</feature>
<evidence type="ECO:0000259" key="9">
    <source>
        <dbReference type="PROSITE" id="PS50850"/>
    </source>
</evidence>
<dbReference type="SUPFAM" id="SSF103473">
    <property type="entry name" value="MFS general substrate transporter"/>
    <property type="match status" value="1"/>
</dbReference>
<gene>
    <name evidence="10" type="ORF">ILUMI_20288</name>
</gene>
<keyword evidence="7 8" id="KW-0472">Membrane</keyword>
<dbReference type="GO" id="GO:0005886">
    <property type="term" value="C:plasma membrane"/>
    <property type="evidence" value="ECO:0007669"/>
    <property type="project" value="UniProtKB-SubCell"/>
</dbReference>
<dbReference type="Proteomes" id="UP000801492">
    <property type="component" value="Unassembled WGS sequence"/>
</dbReference>
<comment type="caution">
    <text evidence="10">The sequence shown here is derived from an EMBL/GenBank/DDBJ whole genome shotgun (WGS) entry which is preliminary data.</text>
</comment>
<feature type="transmembrane region" description="Helical" evidence="8">
    <location>
        <begin position="88"/>
        <end position="106"/>
    </location>
</feature>
<accession>A0A8K0FZ25</accession>
<dbReference type="EMBL" id="VTPC01089264">
    <property type="protein sequence ID" value="KAF2885885.1"/>
    <property type="molecule type" value="Genomic_DNA"/>
</dbReference>
<dbReference type="InterPro" id="IPR036259">
    <property type="entry name" value="MFS_trans_sf"/>
</dbReference>
<evidence type="ECO:0000256" key="8">
    <source>
        <dbReference type="SAM" id="Phobius"/>
    </source>
</evidence>
<dbReference type="PROSITE" id="PS50850">
    <property type="entry name" value="MFS"/>
    <property type="match status" value="1"/>
</dbReference>
<evidence type="ECO:0000256" key="1">
    <source>
        <dbReference type="ARBA" id="ARBA00004651"/>
    </source>
</evidence>
<keyword evidence="3" id="KW-1003">Cell membrane</keyword>
<keyword evidence="11" id="KW-1185">Reference proteome</keyword>
<dbReference type="FunFam" id="1.20.1250.20:FF:000218">
    <property type="entry name" value="facilitated trehalose transporter Tret1"/>
    <property type="match status" value="1"/>
</dbReference>
<evidence type="ECO:0000256" key="4">
    <source>
        <dbReference type="ARBA" id="ARBA00022597"/>
    </source>
</evidence>
<proteinExistence type="predicted"/>
<dbReference type="PANTHER" id="PTHR48021:SF46">
    <property type="entry name" value="MAJOR FACILITATOR SUPERFAMILY (MFS) PROFILE DOMAIN-CONTAINING PROTEIN"/>
    <property type="match status" value="1"/>
</dbReference>
<feature type="transmembrane region" description="Helical" evidence="8">
    <location>
        <begin position="253"/>
        <end position="274"/>
    </location>
</feature>